<name>A0A645D0P3_9ZZZZ</name>
<protein>
    <recommendedName>
        <fullName evidence="2">NAD-specific glutamate dehydrogenase</fullName>
    </recommendedName>
</protein>
<proteinExistence type="predicted"/>
<reference evidence="1" key="1">
    <citation type="submission" date="2019-08" db="EMBL/GenBank/DDBJ databases">
        <authorList>
            <person name="Kucharzyk K."/>
            <person name="Murdoch R.W."/>
            <person name="Higgins S."/>
            <person name="Loffler F."/>
        </authorList>
    </citation>
    <scope>NUCLEOTIDE SEQUENCE</scope>
</reference>
<dbReference type="AlphaFoldDB" id="A0A645D0P3"/>
<dbReference type="EMBL" id="VSSQ01031725">
    <property type="protein sequence ID" value="MPM82739.1"/>
    <property type="molecule type" value="Genomic_DNA"/>
</dbReference>
<comment type="caution">
    <text evidence="1">The sequence shown here is derived from an EMBL/GenBank/DDBJ whole genome shotgun (WGS) entry which is preliminary data.</text>
</comment>
<evidence type="ECO:0000313" key="1">
    <source>
        <dbReference type="EMBL" id="MPM82739.1"/>
    </source>
</evidence>
<accession>A0A645D0P3</accession>
<organism evidence="1">
    <name type="scientific">bioreactor metagenome</name>
    <dbReference type="NCBI Taxonomy" id="1076179"/>
    <lineage>
        <taxon>unclassified sequences</taxon>
        <taxon>metagenomes</taxon>
        <taxon>ecological metagenomes</taxon>
    </lineage>
</organism>
<evidence type="ECO:0008006" key="2">
    <source>
        <dbReference type="Google" id="ProtNLM"/>
    </source>
</evidence>
<sequence>MCFARVLREHAIAHKAIAHSHHGGHLADVLGHLQHGGDHVGRGGVGAHDLQQLHHVGGTEEMQAHHVLRAMRDRGDLVDVQARRVGGKDRTGLGDLVELSEQIVLDRHVFECRFDHQIHISELLHVGGAVNALHTCLHFCRGELALADGGVVVALNGGKALLQIGVGNFHQRNGIARVGKRHGNATPHGPRADHADALYRAQRGILCIARRLGGFAFCKEQMANGFGLGAVHQFHKAGTFKLQAVFQCAARGFFDAGNALQRRIHAARCLASVIAGLVKQLCRVGRHVHG</sequence>
<gene>
    <name evidence="1" type="ORF">SDC9_129801</name>
</gene>